<evidence type="ECO:0000256" key="1">
    <source>
        <dbReference type="SAM" id="SignalP"/>
    </source>
</evidence>
<organism evidence="3 4">
    <name type="scientific">Caenispirillum salinarum AK4</name>
    <dbReference type="NCBI Taxonomy" id="1238182"/>
    <lineage>
        <taxon>Bacteria</taxon>
        <taxon>Pseudomonadati</taxon>
        <taxon>Pseudomonadota</taxon>
        <taxon>Alphaproteobacteria</taxon>
        <taxon>Rhodospirillales</taxon>
        <taxon>Novispirillaceae</taxon>
        <taxon>Caenispirillum</taxon>
    </lineage>
</organism>
<evidence type="ECO:0000259" key="2">
    <source>
        <dbReference type="Pfam" id="PF07007"/>
    </source>
</evidence>
<reference evidence="3 4" key="1">
    <citation type="journal article" date="2013" name="Genome Announc.">
        <title>Draft Genome Sequence of an Alphaproteobacterium, Caenispirillum salinarum AK4(T), Isolated from a Solar Saltern.</title>
        <authorList>
            <person name="Khatri I."/>
            <person name="Singh A."/>
            <person name="Korpole S."/>
            <person name="Pinnaka A.K."/>
            <person name="Subramanian S."/>
        </authorList>
    </citation>
    <scope>NUCLEOTIDE SEQUENCE [LARGE SCALE GENOMIC DNA]</scope>
    <source>
        <strain evidence="3 4">AK4</strain>
    </source>
</reference>
<name>K9HKZ4_9PROT</name>
<accession>K9HKZ4</accession>
<evidence type="ECO:0000313" key="4">
    <source>
        <dbReference type="Proteomes" id="UP000009881"/>
    </source>
</evidence>
<feature type="domain" description="Lysozyme inhibitor LprI-like N-terminal" evidence="2">
    <location>
        <begin position="39"/>
        <end position="130"/>
    </location>
</feature>
<sequence length="137" mass="14754">MRQWKMVALAGGFAVLAALAVPAGAVAQDDGLTEKYGACMDASGGVTINMKECIWAEHERQDARLNAAYKHVMGLLSDDRKAALRTAQRAWIAYRDANCGFFADPMGGTLAGVLASDCMMSETAERARELEDIASMY</sequence>
<feature type="signal peptide" evidence="1">
    <location>
        <begin position="1"/>
        <end position="27"/>
    </location>
</feature>
<dbReference type="EMBL" id="ANHY01000013">
    <property type="protein sequence ID" value="EKV29236.1"/>
    <property type="molecule type" value="Genomic_DNA"/>
</dbReference>
<dbReference type="RefSeq" id="WP_009541201.1">
    <property type="nucleotide sequence ID" value="NZ_ANHY01000013.1"/>
</dbReference>
<evidence type="ECO:0000313" key="3">
    <source>
        <dbReference type="EMBL" id="EKV29236.1"/>
    </source>
</evidence>
<dbReference type="PANTHER" id="PTHR39176:SF1">
    <property type="entry name" value="PERIPLASMIC PROTEIN"/>
    <property type="match status" value="1"/>
</dbReference>
<keyword evidence="4" id="KW-1185">Reference proteome</keyword>
<dbReference type="InterPro" id="IPR009739">
    <property type="entry name" value="LprI-like_N"/>
</dbReference>
<dbReference type="eggNOG" id="COG3755">
    <property type="taxonomic scope" value="Bacteria"/>
</dbReference>
<dbReference type="PATRIC" id="fig|1238182.3.peg.2758"/>
<gene>
    <name evidence="3" type="ORF">C882_0543</name>
</gene>
<proteinExistence type="predicted"/>
<dbReference type="Gene3D" id="1.20.1270.180">
    <property type="match status" value="1"/>
</dbReference>
<comment type="caution">
    <text evidence="3">The sequence shown here is derived from an EMBL/GenBank/DDBJ whole genome shotgun (WGS) entry which is preliminary data.</text>
</comment>
<dbReference type="Pfam" id="PF07007">
    <property type="entry name" value="LprI"/>
    <property type="match status" value="1"/>
</dbReference>
<dbReference type="OrthoDB" id="7340239at2"/>
<dbReference type="AlphaFoldDB" id="K9HKZ4"/>
<feature type="chain" id="PRO_5003931777" description="Lysozyme inhibitor LprI-like N-terminal domain-containing protein" evidence="1">
    <location>
        <begin position="28"/>
        <end position="137"/>
    </location>
</feature>
<protein>
    <recommendedName>
        <fullName evidence="2">Lysozyme inhibitor LprI-like N-terminal domain-containing protein</fullName>
    </recommendedName>
</protein>
<keyword evidence="1" id="KW-0732">Signal</keyword>
<dbReference type="PANTHER" id="PTHR39176">
    <property type="entry name" value="PERIPLASMIC PROTEIN-RELATED"/>
    <property type="match status" value="1"/>
</dbReference>
<dbReference type="Proteomes" id="UP000009881">
    <property type="component" value="Unassembled WGS sequence"/>
</dbReference>
<dbReference type="STRING" id="1238182.C882_0543"/>